<dbReference type="InterPro" id="IPR020849">
    <property type="entry name" value="Small_GTPase_Ras-type"/>
</dbReference>
<gene>
    <name evidence="4" type="ORF">M0812_11822</name>
</gene>
<organism evidence="4 5">
    <name type="scientific">Anaeramoeba flamelloides</name>
    <dbReference type="NCBI Taxonomy" id="1746091"/>
    <lineage>
        <taxon>Eukaryota</taxon>
        <taxon>Metamonada</taxon>
        <taxon>Anaeramoebidae</taxon>
        <taxon>Anaeramoeba</taxon>
    </lineage>
</organism>
<keyword evidence="1" id="KW-0547">Nucleotide-binding</keyword>
<evidence type="ECO:0000256" key="1">
    <source>
        <dbReference type="ARBA" id="ARBA00022741"/>
    </source>
</evidence>
<dbReference type="InterPro" id="IPR001806">
    <property type="entry name" value="Small_GTPase"/>
</dbReference>
<dbReference type="SMART" id="SM00174">
    <property type="entry name" value="RHO"/>
    <property type="match status" value="1"/>
</dbReference>
<dbReference type="SUPFAM" id="SSF52540">
    <property type="entry name" value="P-loop containing nucleoside triphosphate hydrolases"/>
    <property type="match status" value="1"/>
</dbReference>
<dbReference type="GO" id="GO:0016020">
    <property type="term" value="C:membrane"/>
    <property type="evidence" value="ECO:0007669"/>
    <property type="project" value="InterPro"/>
</dbReference>
<evidence type="ECO:0000313" key="4">
    <source>
        <dbReference type="EMBL" id="KAJ3442092.1"/>
    </source>
</evidence>
<dbReference type="PROSITE" id="PS51421">
    <property type="entry name" value="RAS"/>
    <property type="match status" value="1"/>
</dbReference>
<proteinExistence type="predicted"/>
<evidence type="ECO:0000256" key="3">
    <source>
        <dbReference type="SAM" id="MobiDB-lite"/>
    </source>
</evidence>
<dbReference type="Pfam" id="PF00071">
    <property type="entry name" value="Ras"/>
    <property type="match status" value="1"/>
</dbReference>
<dbReference type="InterPro" id="IPR027417">
    <property type="entry name" value="P-loop_NTPase"/>
</dbReference>
<dbReference type="AlphaFoldDB" id="A0AAV7ZJA1"/>
<accession>A0AAV7ZJA1</accession>
<dbReference type="PRINTS" id="PR00449">
    <property type="entry name" value="RASTRNSFRMNG"/>
</dbReference>
<feature type="region of interest" description="Disordered" evidence="3">
    <location>
        <begin position="174"/>
        <end position="197"/>
    </location>
</feature>
<dbReference type="PROSITE" id="PS51419">
    <property type="entry name" value="RAB"/>
    <property type="match status" value="1"/>
</dbReference>
<dbReference type="GO" id="GO:0005525">
    <property type="term" value="F:GTP binding"/>
    <property type="evidence" value="ECO:0007669"/>
    <property type="project" value="UniProtKB-KW"/>
</dbReference>
<dbReference type="Gene3D" id="3.40.50.300">
    <property type="entry name" value="P-loop containing nucleotide triphosphate hydrolases"/>
    <property type="match status" value="1"/>
</dbReference>
<dbReference type="EMBL" id="JANTQA010000026">
    <property type="protein sequence ID" value="KAJ3442092.1"/>
    <property type="molecule type" value="Genomic_DNA"/>
</dbReference>
<feature type="compositionally biased region" description="Basic residues" evidence="3">
    <location>
        <begin position="182"/>
        <end position="197"/>
    </location>
</feature>
<name>A0AAV7ZJA1_9EUKA</name>
<comment type="caution">
    <text evidence="4">The sequence shown here is derived from an EMBL/GenBank/DDBJ whole genome shotgun (WGS) entry which is preliminary data.</text>
</comment>
<dbReference type="NCBIfam" id="TIGR00231">
    <property type="entry name" value="small_GTP"/>
    <property type="match status" value="1"/>
</dbReference>
<dbReference type="Proteomes" id="UP001146793">
    <property type="component" value="Unassembled WGS sequence"/>
</dbReference>
<dbReference type="SMART" id="SM00173">
    <property type="entry name" value="RAS"/>
    <property type="match status" value="1"/>
</dbReference>
<dbReference type="PANTHER" id="PTHR24070">
    <property type="entry name" value="RAS, DI-RAS, AND RHEB FAMILY MEMBERS OF SMALL GTPASE SUPERFAMILY"/>
    <property type="match status" value="1"/>
</dbReference>
<reference evidence="4" key="1">
    <citation type="submission" date="2022-08" db="EMBL/GenBank/DDBJ databases">
        <title>Novel sulphate-reducing endosymbionts in the free-living metamonad Anaeramoeba.</title>
        <authorList>
            <person name="Jerlstrom-Hultqvist J."/>
            <person name="Cepicka I."/>
            <person name="Gallot-Lavallee L."/>
            <person name="Salas-Leiva D."/>
            <person name="Curtis B.A."/>
            <person name="Zahonova K."/>
            <person name="Pipaliya S."/>
            <person name="Dacks J."/>
            <person name="Roger A.J."/>
        </authorList>
    </citation>
    <scope>NUCLEOTIDE SEQUENCE</scope>
    <source>
        <strain evidence="4">Busselton2</strain>
    </source>
</reference>
<dbReference type="InterPro" id="IPR005225">
    <property type="entry name" value="Small_GTP-bd"/>
</dbReference>
<dbReference type="SMART" id="SM00175">
    <property type="entry name" value="RAB"/>
    <property type="match status" value="1"/>
</dbReference>
<dbReference type="GO" id="GO:0003924">
    <property type="term" value="F:GTPase activity"/>
    <property type="evidence" value="ECO:0007669"/>
    <property type="project" value="InterPro"/>
</dbReference>
<evidence type="ECO:0000313" key="5">
    <source>
        <dbReference type="Proteomes" id="UP001146793"/>
    </source>
</evidence>
<protein>
    <submittedName>
        <fullName evidence="4">Ras di-ras and rheb family members of small gtpase superfamily</fullName>
    </submittedName>
</protein>
<dbReference type="GO" id="GO:0007165">
    <property type="term" value="P:signal transduction"/>
    <property type="evidence" value="ECO:0007669"/>
    <property type="project" value="InterPro"/>
</dbReference>
<sequence>MEKYKIAVLGLMGSGRSSITLRYLKKEFYGETDPTIEEEYETTVTIDDQDIGLTILDNAGGEELSYTLKEYFQNGHGIILVFSLTNMTSFLNCERYIRLFEIVTNRDAKDHPILLLGNKKDLEEKRCVPVEKTKDFQKRIKAHYWEVSALTGENVDQAINEFVKAIRNQYTEKDKQGYQKNNAKKSKFKRIFSRKKK</sequence>
<evidence type="ECO:0000256" key="2">
    <source>
        <dbReference type="ARBA" id="ARBA00023134"/>
    </source>
</evidence>
<keyword evidence="2" id="KW-0342">GTP-binding</keyword>